<name>A0A8C3N1U8_GEOPR</name>
<organism evidence="1 2">
    <name type="scientific">Geospiza parvula</name>
    <name type="common">Small tree-finch</name>
    <name type="synonym">Camarhynchus parvulus</name>
    <dbReference type="NCBI Taxonomy" id="87175"/>
    <lineage>
        <taxon>Eukaryota</taxon>
        <taxon>Metazoa</taxon>
        <taxon>Chordata</taxon>
        <taxon>Craniata</taxon>
        <taxon>Vertebrata</taxon>
        <taxon>Euteleostomi</taxon>
        <taxon>Archelosauria</taxon>
        <taxon>Archosauria</taxon>
        <taxon>Dinosauria</taxon>
        <taxon>Saurischia</taxon>
        <taxon>Theropoda</taxon>
        <taxon>Coelurosauria</taxon>
        <taxon>Aves</taxon>
        <taxon>Neognathae</taxon>
        <taxon>Neoaves</taxon>
        <taxon>Telluraves</taxon>
        <taxon>Australaves</taxon>
        <taxon>Passeriformes</taxon>
        <taxon>Thraupidae</taxon>
        <taxon>Camarhynchus</taxon>
    </lineage>
</organism>
<evidence type="ECO:0000313" key="1">
    <source>
        <dbReference type="Ensembl" id="ENSCPVP00000014030.1"/>
    </source>
</evidence>
<keyword evidence="2" id="KW-1185">Reference proteome</keyword>
<dbReference type="AlphaFoldDB" id="A0A8C3N1U8"/>
<accession>A0A8C3N1U8</accession>
<sequence>MSYYNYQYKQQCFIPGGVTSPTLTFPQQCHSSELVVPCSPCSPCAPVAPKLCAVRKALPSPCRPSCVEMRVVEGHSSSSSSSCSSSRCLDSCPAPIPQLLGVPRCGQGVLRCPQVCQERSGPYSYQWANSYQYNCGQ</sequence>
<proteinExistence type="predicted"/>
<protein>
    <submittedName>
        <fullName evidence="1">Uncharacterized protein</fullName>
    </submittedName>
</protein>
<dbReference type="Proteomes" id="UP000694382">
    <property type="component" value="Chromosome 25"/>
</dbReference>
<evidence type="ECO:0000313" key="2">
    <source>
        <dbReference type="Proteomes" id="UP000694382"/>
    </source>
</evidence>
<reference evidence="1" key="2">
    <citation type="submission" date="2025-08" db="UniProtKB">
        <authorList>
            <consortium name="Ensembl"/>
        </authorList>
    </citation>
    <scope>IDENTIFICATION</scope>
</reference>
<dbReference type="Ensembl" id="ENSCPVT00000014659.2">
    <property type="protein sequence ID" value="ENSCPVP00000014030.1"/>
    <property type="gene ID" value="ENSCPVG00000010256.2"/>
</dbReference>
<reference evidence="1" key="3">
    <citation type="submission" date="2025-09" db="UniProtKB">
        <authorList>
            <consortium name="Ensembl"/>
        </authorList>
    </citation>
    <scope>IDENTIFICATION</scope>
</reference>
<reference evidence="1" key="1">
    <citation type="submission" date="2020-02" db="EMBL/GenBank/DDBJ databases">
        <authorList>
            <person name="Enbody D E."/>
            <person name="Pettersson E M."/>
        </authorList>
    </citation>
    <scope>NUCLEOTIDE SEQUENCE [LARGE SCALE GENOMIC DNA]</scope>
</reference>